<comment type="caution">
    <text evidence="2">The sequence shown here is derived from an EMBL/GenBank/DDBJ whole genome shotgun (WGS) entry which is preliminary data.</text>
</comment>
<dbReference type="EMBL" id="MU154687">
    <property type="protein sequence ID" value="KAF9489015.1"/>
    <property type="molecule type" value="Genomic_DNA"/>
</dbReference>
<name>A0A9P5ZLY8_PLEER</name>
<keyword evidence="3" id="KW-1185">Reference proteome</keyword>
<accession>A0A9P5ZLY8</accession>
<evidence type="ECO:0000256" key="1">
    <source>
        <dbReference type="SAM" id="MobiDB-lite"/>
    </source>
</evidence>
<dbReference type="AlphaFoldDB" id="A0A9P5ZLY8"/>
<organism evidence="2 3">
    <name type="scientific">Pleurotus eryngii</name>
    <name type="common">Boletus of the steppes</name>
    <dbReference type="NCBI Taxonomy" id="5323"/>
    <lineage>
        <taxon>Eukaryota</taxon>
        <taxon>Fungi</taxon>
        <taxon>Dikarya</taxon>
        <taxon>Basidiomycota</taxon>
        <taxon>Agaricomycotina</taxon>
        <taxon>Agaricomycetes</taxon>
        <taxon>Agaricomycetidae</taxon>
        <taxon>Agaricales</taxon>
        <taxon>Pleurotineae</taxon>
        <taxon>Pleurotaceae</taxon>
        <taxon>Pleurotus</taxon>
    </lineage>
</organism>
<protein>
    <submittedName>
        <fullName evidence="2">Uncharacterized protein</fullName>
    </submittedName>
</protein>
<feature type="compositionally biased region" description="Polar residues" evidence="1">
    <location>
        <begin position="101"/>
        <end position="118"/>
    </location>
</feature>
<evidence type="ECO:0000313" key="2">
    <source>
        <dbReference type="EMBL" id="KAF9489015.1"/>
    </source>
</evidence>
<feature type="region of interest" description="Disordered" evidence="1">
    <location>
        <begin position="88"/>
        <end position="118"/>
    </location>
</feature>
<proteinExistence type="predicted"/>
<gene>
    <name evidence="2" type="ORF">BDN71DRAFT_1477460</name>
</gene>
<evidence type="ECO:0000313" key="3">
    <source>
        <dbReference type="Proteomes" id="UP000807025"/>
    </source>
</evidence>
<dbReference type="Proteomes" id="UP000807025">
    <property type="component" value="Unassembled WGS sequence"/>
</dbReference>
<reference evidence="2" key="1">
    <citation type="submission" date="2020-11" db="EMBL/GenBank/DDBJ databases">
        <authorList>
            <consortium name="DOE Joint Genome Institute"/>
            <person name="Ahrendt S."/>
            <person name="Riley R."/>
            <person name="Andreopoulos W."/>
            <person name="Labutti K."/>
            <person name="Pangilinan J."/>
            <person name="Ruiz-Duenas F.J."/>
            <person name="Barrasa J.M."/>
            <person name="Sanchez-Garcia M."/>
            <person name="Camarero S."/>
            <person name="Miyauchi S."/>
            <person name="Serrano A."/>
            <person name="Linde D."/>
            <person name="Babiker R."/>
            <person name="Drula E."/>
            <person name="Ayuso-Fernandez I."/>
            <person name="Pacheco R."/>
            <person name="Padilla G."/>
            <person name="Ferreira P."/>
            <person name="Barriuso J."/>
            <person name="Kellner H."/>
            <person name="Castanera R."/>
            <person name="Alfaro M."/>
            <person name="Ramirez L."/>
            <person name="Pisabarro A.G."/>
            <person name="Kuo A."/>
            <person name="Tritt A."/>
            <person name="Lipzen A."/>
            <person name="He G."/>
            <person name="Yan M."/>
            <person name="Ng V."/>
            <person name="Cullen D."/>
            <person name="Martin F."/>
            <person name="Rosso M.-N."/>
            <person name="Henrissat B."/>
            <person name="Hibbett D."/>
            <person name="Martinez A.T."/>
            <person name="Grigoriev I.V."/>
        </authorList>
    </citation>
    <scope>NUCLEOTIDE SEQUENCE</scope>
    <source>
        <strain evidence="2">ATCC 90797</strain>
    </source>
</reference>
<sequence length="118" mass="13281">MERDCHRISAALLRLRSLLFVLRPKQQRDKDDSYTLNDKLDAPSTVQVLLATCPRTLSFHQRRFAWIHLSTALLGLCLLDQMPAPGPGVEGNHAKLRGKNCQHTSRALHSPSSFKGRP</sequence>